<dbReference type="GO" id="GO:0046872">
    <property type="term" value="F:metal ion binding"/>
    <property type="evidence" value="ECO:0007669"/>
    <property type="project" value="UniProtKB-KW"/>
</dbReference>
<gene>
    <name evidence="8" type="ORF">S01H1_33043</name>
</gene>
<keyword evidence="5" id="KW-0460">Magnesium</keyword>
<evidence type="ECO:0000256" key="3">
    <source>
        <dbReference type="ARBA" id="ARBA00022723"/>
    </source>
</evidence>
<dbReference type="GO" id="GO:0010945">
    <property type="term" value="F:coenzyme A diphosphatase activity"/>
    <property type="evidence" value="ECO:0007669"/>
    <property type="project" value="InterPro"/>
</dbReference>
<evidence type="ECO:0000256" key="4">
    <source>
        <dbReference type="ARBA" id="ARBA00022801"/>
    </source>
</evidence>
<comment type="caution">
    <text evidence="8">The sequence shown here is derived from an EMBL/GenBank/DDBJ whole genome shotgun (WGS) entry which is preliminary data.</text>
</comment>
<feature type="domain" description="Nudix hydrolase" evidence="7">
    <location>
        <begin position="1"/>
        <end position="128"/>
    </location>
</feature>
<accession>X0UQ93</accession>
<evidence type="ECO:0000256" key="5">
    <source>
        <dbReference type="ARBA" id="ARBA00022842"/>
    </source>
</evidence>
<evidence type="ECO:0000256" key="6">
    <source>
        <dbReference type="ARBA" id="ARBA00023211"/>
    </source>
</evidence>
<dbReference type="EMBL" id="BARS01020496">
    <property type="protein sequence ID" value="GAG07969.1"/>
    <property type="molecule type" value="Genomic_DNA"/>
</dbReference>
<evidence type="ECO:0000313" key="8">
    <source>
        <dbReference type="EMBL" id="GAG07969.1"/>
    </source>
</evidence>
<dbReference type="CDD" id="cd03426">
    <property type="entry name" value="NUDIX_CoAse_Nudt7"/>
    <property type="match status" value="1"/>
</dbReference>
<evidence type="ECO:0000256" key="1">
    <source>
        <dbReference type="ARBA" id="ARBA00001936"/>
    </source>
</evidence>
<keyword evidence="3" id="KW-0479">Metal-binding</keyword>
<dbReference type="SUPFAM" id="SSF55811">
    <property type="entry name" value="Nudix"/>
    <property type="match status" value="1"/>
</dbReference>
<reference evidence="8" key="1">
    <citation type="journal article" date="2014" name="Front. Microbiol.">
        <title>High frequency of phylogenetically diverse reductive dehalogenase-homologous genes in deep subseafloor sedimentary metagenomes.</title>
        <authorList>
            <person name="Kawai M."/>
            <person name="Futagami T."/>
            <person name="Toyoda A."/>
            <person name="Takaki Y."/>
            <person name="Nishi S."/>
            <person name="Hori S."/>
            <person name="Arai W."/>
            <person name="Tsubouchi T."/>
            <person name="Morono Y."/>
            <person name="Uchiyama I."/>
            <person name="Ito T."/>
            <person name="Fujiyama A."/>
            <person name="Inagaki F."/>
            <person name="Takami H."/>
        </authorList>
    </citation>
    <scope>NUCLEOTIDE SEQUENCE</scope>
    <source>
        <strain evidence="8">Expedition CK06-06</strain>
    </source>
</reference>
<dbReference type="Gene3D" id="3.90.79.10">
    <property type="entry name" value="Nucleoside Triphosphate Pyrophosphohydrolase"/>
    <property type="match status" value="1"/>
</dbReference>
<sequence length="142" mass="16197">MPIYSKQGQYYILFTKRTEKVKEHKGEISFPGGAYDKGDRTLVDTALRECTEEIGLMAEEVEVLGELDDMATTLSNYIVTPFVAFISGLHHLKVDGEEVEEIIEVPIRVLLDKGCLRHETEIIDGMEDTLLFYHYQGRVIWG</sequence>
<comment type="cofactor">
    <cofactor evidence="2">
        <name>Mg(2+)</name>
        <dbReference type="ChEBI" id="CHEBI:18420"/>
    </cofactor>
</comment>
<comment type="cofactor">
    <cofactor evidence="1">
        <name>Mn(2+)</name>
        <dbReference type="ChEBI" id="CHEBI:29035"/>
    </cofactor>
</comment>
<keyword evidence="4" id="KW-0378">Hydrolase</keyword>
<protein>
    <recommendedName>
        <fullName evidence="7">Nudix hydrolase domain-containing protein</fullName>
    </recommendedName>
</protein>
<dbReference type="Pfam" id="PF00293">
    <property type="entry name" value="NUDIX"/>
    <property type="match status" value="1"/>
</dbReference>
<name>X0UQ93_9ZZZZ</name>
<dbReference type="InterPro" id="IPR000086">
    <property type="entry name" value="NUDIX_hydrolase_dom"/>
</dbReference>
<dbReference type="PANTHER" id="PTHR12992:SF11">
    <property type="entry name" value="MITOCHONDRIAL COENZYME A DIPHOSPHATASE NUDT8"/>
    <property type="match status" value="1"/>
</dbReference>
<dbReference type="InterPro" id="IPR045121">
    <property type="entry name" value="CoAse"/>
</dbReference>
<evidence type="ECO:0000259" key="7">
    <source>
        <dbReference type="PROSITE" id="PS51462"/>
    </source>
</evidence>
<dbReference type="PROSITE" id="PS51462">
    <property type="entry name" value="NUDIX"/>
    <property type="match status" value="1"/>
</dbReference>
<dbReference type="InterPro" id="IPR015797">
    <property type="entry name" value="NUDIX_hydrolase-like_dom_sf"/>
</dbReference>
<feature type="non-terminal residue" evidence="8">
    <location>
        <position position="142"/>
    </location>
</feature>
<dbReference type="AlphaFoldDB" id="X0UQ93"/>
<organism evidence="8">
    <name type="scientific">marine sediment metagenome</name>
    <dbReference type="NCBI Taxonomy" id="412755"/>
    <lineage>
        <taxon>unclassified sequences</taxon>
        <taxon>metagenomes</taxon>
        <taxon>ecological metagenomes</taxon>
    </lineage>
</organism>
<evidence type="ECO:0000256" key="2">
    <source>
        <dbReference type="ARBA" id="ARBA00001946"/>
    </source>
</evidence>
<keyword evidence="6" id="KW-0464">Manganese</keyword>
<proteinExistence type="predicted"/>
<dbReference type="PANTHER" id="PTHR12992">
    <property type="entry name" value="NUDIX HYDROLASE"/>
    <property type="match status" value="1"/>
</dbReference>